<dbReference type="RefSeq" id="WP_261607739.1">
    <property type="nucleotide sequence ID" value="NZ_JAODOR010000017.1"/>
</dbReference>
<organism evidence="1 2">
    <name type="scientific">Microbacterium memoriense</name>
    <dbReference type="NCBI Taxonomy" id="2978350"/>
    <lineage>
        <taxon>Bacteria</taxon>
        <taxon>Bacillati</taxon>
        <taxon>Actinomycetota</taxon>
        <taxon>Actinomycetes</taxon>
        <taxon>Micrococcales</taxon>
        <taxon>Microbacteriaceae</taxon>
        <taxon>Microbacterium</taxon>
    </lineage>
</organism>
<comment type="caution">
    <text evidence="1">The sequence shown here is derived from an EMBL/GenBank/DDBJ whole genome shotgun (WGS) entry which is preliminary data.</text>
</comment>
<dbReference type="Proteomes" id="UP001300496">
    <property type="component" value="Unassembled WGS sequence"/>
</dbReference>
<evidence type="ECO:0000313" key="2">
    <source>
        <dbReference type="Proteomes" id="UP001300496"/>
    </source>
</evidence>
<sequence length="250" mass="25927">MAILAIALGAVLIIGTLLTGIFSAVRAATLRTETFTADAAGISELEIDINAANLTIEYGDEATLTVDGAAGDWRFERDEDALRVTNQRSWWVGWRWGSSDEAVLTLPRSLERVVLDADLTVNGGALIADGRFGDLDMELSAGSLDVSGTAQEVTVDGSAGRITLDLADVDSADLTLSAGALTGAFTGSTPQSVTADVSAGRIELTLPDDTYAVDSDVSAGQFRHTLTVDPASAHRVSVQVSAGAVILSAD</sequence>
<accession>A0ABT2PHY4</accession>
<gene>
    <name evidence="1" type="ORF">N4R40_12650</name>
</gene>
<reference evidence="1 2" key="1">
    <citation type="journal article" date="2024" name="Int. J. Syst. Evol. Microbiol.">
        <title>Microbacterium memoriense sp. nov., a member of the Actinomycetota from marine beach sediment of the north coast of Portugal.</title>
        <authorList>
            <person name="Santos J.D.N.D."/>
            <person name="Klimek D."/>
            <person name="Calusinska M."/>
            <person name="Lobo-da-Cunha A."/>
            <person name="Catita J."/>
            <person name="Goncalves H."/>
            <person name="Gonzalez I."/>
            <person name="Lage O.M."/>
        </authorList>
    </citation>
    <scope>NUCLEOTIDE SEQUENCE [LARGE SCALE GENOMIC DNA]</scope>
    <source>
        <strain evidence="1 2">PMIC_1C1B</strain>
    </source>
</reference>
<proteinExistence type="predicted"/>
<keyword evidence="2" id="KW-1185">Reference proteome</keyword>
<dbReference type="Gene3D" id="2.160.20.120">
    <property type="match status" value="1"/>
</dbReference>
<dbReference type="EMBL" id="JAODOR010000017">
    <property type="protein sequence ID" value="MCT9003208.1"/>
    <property type="molecule type" value="Genomic_DNA"/>
</dbReference>
<evidence type="ECO:0000313" key="1">
    <source>
        <dbReference type="EMBL" id="MCT9003208.1"/>
    </source>
</evidence>
<name>A0ABT2PHY4_9MICO</name>
<protein>
    <submittedName>
        <fullName evidence="1">DUF4097 domain-containing protein</fullName>
    </submittedName>
</protein>